<dbReference type="GO" id="GO:0003723">
    <property type="term" value="F:RNA binding"/>
    <property type="evidence" value="ECO:0007669"/>
    <property type="project" value="TreeGrafter"/>
</dbReference>
<dbReference type="Pfam" id="PF04889">
    <property type="entry name" value="Cwf_Cwc_15"/>
    <property type="match status" value="1"/>
</dbReference>
<feature type="region of interest" description="Disordered" evidence="4">
    <location>
        <begin position="214"/>
        <end position="309"/>
    </location>
</feature>
<keyword evidence="3" id="KW-0508">mRNA splicing</keyword>
<dbReference type="EMBL" id="NIRI02000042">
    <property type="protein sequence ID" value="KAG5448000.1"/>
    <property type="molecule type" value="Genomic_DNA"/>
</dbReference>
<dbReference type="OrthoDB" id="30179at2759"/>
<evidence type="ECO:0000256" key="3">
    <source>
        <dbReference type="ARBA" id="ARBA00023187"/>
    </source>
</evidence>
<organism evidence="5 6">
    <name type="scientific">Clonorchis sinensis</name>
    <name type="common">Chinese liver fluke</name>
    <dbReference type="NCBI Taxonomy" id="79923"/>
    <lineage>
        <taxon>Eukaryota</taxon>
        <taxon>Metazoa</taxon>
        <taxon>Spiralia</taxon>
        <taxon>Lophotrochozoa</taxon>
        <taxon>Platyhelminthes</taxon>
        <taxon>Trematoda</taxon>
        <taxon>Digenea</taxon>
        <taxon>Opisthorchiida</taxon>
        <taxon>Opisthorchiata</taxon>
        <taxon>Opisthorchiidae</taxon>
        <taxon>Clonorchis</taxon>
    </lineage>
</organism>
<dbReference type="PANTHER" id="PTHR12718">
    <property type="entry name" value="CELL CYCLE CONTROL PROTEIN CWF15"/>
    <property type="match status" value="1"/>
</dbReference>
<protein>
    <submittedName>
        <fullName evidence="5">Protein CWC15 A</fullName>
    </submittedName>
</protein>
<feature type="compositionally biased region" description="Acidic residues" evidence="4">
    <location>
        <begin position="297"/>
        <end position="309"/>
    </location>
</feature>
<feature type="compositionally biased region" description="Acidic residues" evidence="4">
    <location>
        <begin position="268"/>
        <end position="282"/>
    </location>
</feature>
<reference evidence="5 6" key="1">
    <citation type="journal article" date="2018" name="Biotechnol. Adv.">
        <title>Improved genomic resources and new bioinformatic workflow for the carcinogenic parasite Clonorchis sinensis: Biotechnological implications.</title>
        <authorList>
            <person name="Wang D."/>
            <person name="Korhonen P.K."/>
            <person name="Gasser R.B."/>
            <person name="Young N.D."/>
        </authorList>
    </citation>
    <scope>NUCLEOTIDE SEQUENCE [LARGE SCALE GENOMIC DNA]</scope>
    <source>
        <strain evidence="5">Cs-k2</strain>
    </source>
</reference>
<keyword evidence="2" id="KW-0507">mRNA processing</keyword>
<evidence type="ECO:0000256" key="4">
    <source>
        <dbReference type="SAM" id="MobiDB-lite"/>
    </source>
</evidence>
<evidence type="ECO:0000256" key="2">
    <source>
        <dbReference type="ARBA" id="ARBA00022664"/>
    </source>
</evidence>
<dbReference type="FunCoup" id="A0A3R7CLR7">
    <property type="interactions" value="1415"/>
</dbReference>
<name>A0A3R7CLR7_CLOSI</name>
<evidence type="ECO:0000313" key="5">
    <source>
        <dbReference type="EMBL" id="KAG5448000.1"/>
    </source>
</evidence>
<sequence length="408" mass="45484">MSRSVTLHFVSAKCTPKDFGQFIQKHLRLLLLFENENDVICIFQIDKVFVTGYLNTGCSTPMLRCRKFENTKSLLCSRTSGALLGGRACLEEHIGQPSRIRFGNPGTLDLTNCNTLSVSNCNATLRKQEGWDTARLPKPGREMTTAGRPTWDSAKGGRGKWEGDLSAMSKQYSVRDLPSHTKLKVRQEGQGRPEDLQGKDFKRVLEEKEKRLALEKAGKASATASITAPAPGEKRTSTTVDSASATAGSTIKRPKPETIAAVSTANLDADDPWDEDYEEDTNDTQVNGTDAQGDAAHDDDNDDEDDDEDEELLLAELAKIKRERAEEAARLAVERKAAEETIRMENILRGNPLLNASGPSEFKVKRRWDDDVVFKNCARGEVDHTKRGFINDTLRSEFHKKFMKKYIQ</sequence>
<proteinExistence type="inferred from homology"/>
<dbReference type="GO" id="GO:0071013">
    <property type="term" value="C:catalytic step 2 spliceosome"/>
    <property type="evidence" value="ECO:0007669"/>
    <property type="project" value="TreeGrafter"/>
</dbReference>
<dbReference type="PANTHER" id="PTHR12718:SF2">
    <property type="entry name" value="SPLICEOSOME-ASSOCIATED PROTEIN CWC15 HOMOLOG"/>
    <property type="match status" value="1"/>
</dbReference>
<comment type="caution">
    <text evidence="5">The sequence shown here is derived from an EMBL/GenBank/DDBJ whole genome shotgun (WGS) entry which is preliminary data.</text>
</comment>
<feature type="compositionally biased region" description="Low complexity" evidence="4">
    <location>
        <begin position="219"/>
        <end position="250"/>
    </location>
</feature>
<dbReference type="InParanoid" id="A0A3R7CLR7"/>
<dbReference type="AlphaFoldDB" id="A0A3R7CLR7"/>
<evidence type="ECO:0000256" key="1">
    <source>
        <dbReference type="ARBA" id="ARBA00006644"/>
    </source>
</evidence>
<gene>
    <name evidence="5" type="ORF">CSKR_106634</name>
</gene>
<dbReference type="Proteomes" id="UP000286415">
    <property type="component" value="Unassembled WGS sequence"/>
</dbReference>
<dbReference type="InterPro" id="IPR006973">
    <property type="entry name" value="Cwf_Cwc_15"/>
</dbReference>
<comment type="similarity">
    <text evidence="1">Belongs to the CWC15 family.</text>
</comment>
<keyword evidence="6" id="KW-1185">Reference proteome</keyword>
<reference evidence="5 6" key="2">
    <citation type="journal article" date="2021" name="Genomics">
        <title>High-quality reference genome for Clonorchis sinensis.</title>
        <authorList>
            <person name="Young N.D."/>
            <person name="Stroehlein A.J."/>
            <person name="Kinkar L."/>
            <person name="Wang T."/>
            <person name="Sohn W.M."/>
            <person name="Chang B.C.H."/>
            <person name="Kaur P."/>
            <person name="Weisz D."/>
            <person name="Dudchenko O."/>
            <person name="Aiden E.L."/>
            <person name="Korhonen P.K."/>
            <person name="Gasser R.B."/>
        </authorList>
    </citation>
    <scope>NUCLEOTIDE SEQUENCE [LARGE SCALE GENOMIC DNA]</scope>
    <source>
        <strain evidence="5">Cs-k2</strain>
    </source>
</reference>
<dbReference type="STRING" id="79923.A0A3R7CLR7"/>
<dbReference type="GO" id="GO:0045292">
    <property type="term" value="P:mRNA cis splicing, via spliceosome"/>
    <property type="evidence" value="ECO:0007669"/>
    <property type="project" value="TreeGrafter"/>
</dbReference>
<feature type="region of interest" description="Disordered" evidence="4">
    <location>
        <begin position="135"/>
        <end position="163"/>
    </location>
</feature>
<evidence type="ECO:0000313" key="6">
    <source>
        <dbReference type="Proteomes" id="UP000286415"/>
    </source>
</evidence>
<accession>A0A3R7CLR7</accession>